<evidence type="ECO:0000313" key="1">
    <source>
        <dbReference type="EMBL" id="MFC3579823.1"/>
    </source>
</evidence>
<dbReference type="InterPro" id="IPR012668">
    <property type="entry name" value="CHP02466"/>
</dbReference>
<dbReference type="Pfam" id="PF13759">
    <property type="entry name" value="2OG-FeII_Oxy_5"/>
    <property type="match status" value="1"/>
</dbReference>
<evidence type="ECO:0000313" key="2">
    <source>
        <dbReference type="Proteomes" id="UP001595713"/>
    </source>
</evidence>
<dbReference type="Gene3D" id="2.60.120.620">
    <property type="entry name" value="q2cbj1_9rhob like domain"/>
    <property type="match status" value="1"/>
</dbReference>
<name>A0ABV7STL2_9SPHN</name>
<dbReference type="Proteomes" id="UP001595713">
    <property type="component" value="Unassembled WGS sequence"/>
</dbReference>
<gene>
    <name evidence="1" type="ORF">ACFONA_06545</name>
</gene>
<organism evidence="1 2">
    <name type="scientific">Sphingomonas hylomeconis</name>
    <dbReference type="NCBI Taxonomy" id="1395958"/>
    <lineage>
        <taxon>Bacteria</taxon>
        <taxon>Pseudomonadati</taxon>
        <taxon>Pseudomonadota</taxon>
        <taxon>Alphaproteobacteria</taxon>
        <taxon>Sphingomonadales</taxon>
        <taxon>Sphingomonadaceae</taxon>
        <taxon>Sphingomonas</taxon>
    </lineage>
</organism>
<dbReference type="InterPro" id="IPR011990">
    <property type="entry name" value="TPR-like_helical_dom_sf"/>
</dbReference>
<dbReference type="RefSeq" id="WP_261293290.1">
    <property type="nucleotide sequence ID" value="NZ_JANQBK010000003.1"/>
</dbReference>
<proteinExistence type="predicted"/>
<dbReference type="Gene3D" id="1.25.40.10">
    <property type="entry name" value="Tetratricopeptide repeat domain"/>
    <property type="match status" value="2"/>
</dbReference>
<dbReference type="EMBL" id="JBHRXP010000002">
    <property type="protein sequence ID" value="MFC3579823.1"/>
    <property type="molecule type" value="Genomic_DNA"/>
</dbReference>
<dbReference type="SUPFAM" id="SSF48452">
    <property type="entry name" value="TPR-like"/>
    <property type="match status" value="1"/>
</dbReference>
<comment type="caution">
    <text evidence="1">The sequence shown here is derived from an EMBL/GenBank/DDBJ whole genome shotgun (WGS) entry which is preliminary data.</text>
</comment>
<sequence length="514" mass="54681">MSATVPRPIPRSTIDSSDIIATLRRAVKGDPDAATRCGILAMRAHLEEEAVDLLRAAADRHCGHATLSQVFGLVARNLGDMKTACAALARAHQRAPADALIAHGLARARIEAGYPAIDDYRRALKLAPAESAVILGLAAARFAERDVDGAIDHIAGIVAQQPLWLDGHATLARLRGMVGRDDDMASYREAVTKLPQAAALWQAWLATLAAAERFSDMAMVVAAARRAAPATPGLELYDAVAADETGDVDRAGAILDRLPYHDDAAIIIRKVRSLLRRGRPTEAAALAESGTALAGGNGLWPYVALAWRLLDDPRWTWLEGDPSFVQVHDIGDQIGDLAALAAHLRKLHIATAQPLDQSVRGGTQTDGALFSRLDPEIGRLRAAVQKAVAAYVAALPPPDAAHPLLGARRRPIRFAGSWSVRLTGGGHHADHIHGQGWISSALYVALPPGLDGGDHAGWLTLGASQALLPGLAPVRLIEPKPGRLVLFPSTMWHGTNRFPAGERLTVAFDVARLI</sequence>
<keyword evidence="2" id="KW-1185">Reference proteome</keyword>
<protein>
    <submittedName>
        <fullName evidence="1">2OG-Fe(II) oxygenase</fullName>
    </submittedName>
</protein>
<reference evidence="2" key="1">
    <citation type="journal article" date="2019" name="Int. J. Syst. Evol. Microbiol.">
        <title>The Global Catalogue of Microorganisms (GCM) 10K type strain sequencing project: providing services to taxonomists for standard genome sequencing and annotation.</title>
        <authorList>
            <consortium name="The Broad Institute Genomics Platform"/>
            <consortium name="The Broad Institute Genome Sequencing Center for Infectious Disease"/>
            <person name="Wu L."/>
            <person name="Ma J."/>
        </authorList>
    </citation>
    <scope>NUCLEOTIDE SEQUENCE [LARGE SCALE GENOMIC DNA]</scope>
    <source>
        <strain evidence="2">KCTC 42739</strain>
    </source>
</reference>
<accession>A0ABV7STL2</accession>